<dbReference type="RefSeq" id="WP_022745739.1">
    <property type="nucleotide sequence ID" value="NC_022571.1"/>
</dbReference>
<dbReference type="KEGG" id="csb:CLSA_c18970"/>
<keyword evidence="1" id="KW-0812">Transmembrane</keyword>
<dbReference type="GeneID" id="55476989"/>
<gene>
    <name evidence="2" type="ORF">CLSA_c18970</name>
</gene>
<keyword evidence="1" id="KW-0472">Membrane</keyword>
<feature type="transmembrane region" description="Helical" evidence="1">
    <location>
        <begin position="6"/>
        <end position="27"/>
    </location>
</feature>
<dbReference type="EMBL" id="CP006721">
    <property type="protein sequence ID" value="AGX42882.1"/>
    <property type="molecule type" value="Genomic_DNA"/>
</dbReference>
<dbReference type="HOGENOM" id="CLU_3042124_0_0_9"/>
<keyword evidence="3" id="KW-1185">Reference proteome</keyword>
<reference evidence="2 3" key="1">
    <citation type="journal article" date="2013" name="Genome Announc.">
        <title>Complete Genome Sequence of the Solvent Producer Clostridium saccharobutylicum NCP262 (DSM 13864).</title>
        <authorList>
            <person name="Poehlein A."/>
            <person name="Hartwich K."/>
            <person name="Krabben P."/>
            <person name="Ehrenreich A."/>
            <person name="Liebl W."/>
            <person name="Durre P."/>
            <person name="Gottschalk G."/>
            <person name="Daniel R."/>
        </authorList>
    </citation>
    <scope>NUCLEOTIDE SEQUENCE [LARGE SCALE GENOMIC DNA]</scope>
    <source>
        <strain evidence="2">DSM 13864</strain>
    </source>
</reference>
<dbReference type="AlphaFoldDB" id="U5MTZ6"/>
<dbReference type="PATRIC" id="fig|1345695.10.peg.2538"/>
<dbReference type="Proteomes" id="UP000017118">
    <property type="component" value="Chromosome"/>
</dbReference>
<name>U5MTZ6_CLOSA</name>
<sequence length="54" mass="6065">MLKFGIVLIASIIIIFMIGFVIALCKLQTRCEGMEERVFAKDAIKHIEKIKIAG</sequence>
<evidence type="ECO:0000256" key="1">
    <source>
        <dbReference type="SAM" id="Phobius"/>
    </source>
</evidence>
<evidence type="ECO:0000313" key="3">
    <source>
        <dbReference type="Proteomes" id="UP000017118"/>
    </source>
</evidence>
<organism evidence="2 3">
    <name type="scientific">Clostridium saccharobutylicum DSM 13864</name>
    <dbReference type="NCBI Taxonomy" id="1345695"/>
    <lineage>
        <taxon>Bacteria</taxon>
        <taxon>Bacillati</taxon>
        <taxon>Bacillota</taxon>
        <taxon>Clostridia</taxon>
        <taxon>Eubacteriales</taxon>
        <taxon>Clostridiaceae</taxon>
        <taxon>Clostridium</taxon>
    </lineage>
</organism>
<keyword evidence="1" id="KW-1133">Transmembrane helix</keyword>
<protein>
    <submittedName>
        <fullName evidence="2">Uncharacterized protein</fullName>
    </submittedName>
</protein>
<evidence type="ECO:0000313" key="2">
    <source>
        <dbReference type="EMBL" id="AGX42882.1"/>
    </source>
</evidence>
<proteinExistence type="predicted"/>
<accession>U5MTZ6</accession>